<gene>
    <name evidence="3" type="ORF">PXC00_13520</name>
</gene>
<reference evidence="3 4" key="2">
    <citation type="submission" date="2024-06" db="EMBL/GenBank/DDBJ databases">
        <title>Caproicibacterium argilliputei sp. nov, a novel caproic acid producing anaerobic bacterium isolated from pit mud.</title>
        <authorList>
            <person name="Xia S."/>
        </authorList>
    </citation>
    <scope>NUCLEOTIDE SEQUENCE [LARGE SCALE GENOMIC DNA]</scope>
    <source>
        <strain evidence="3 4">ZCY20-5</strain>
    </source>
</reference>
<evidence type="ECO:0000313" key="4">
    <source>
        <dbReference type="Proteomes" id="UP001300604"/>
    </source>
</evidence>
<organism evidence="3 4">
    <name type="scientific">Caproicibacterium argilliputei</name>
    <dbReference type="NCBI Taxonomy" id="3030016"/>
    <lineage>
        <taxon>Bacteria</taxon>
        <taxon>Bacillati</taxon>
        <taxon>Bacillota</taxon>
        <taxon>Clostridia</taxon>
        <taxon>Eubacteriales</taxon>
        <taxon>Oscillospiraceae</taxon>
        <taxon>Caproicibacterium</taxon>
    </lineage>
</organism>
<keyword evidence="2" id="KW-1133">Transmembrane helix</keyword>
<keyword evidence="2" id="KW-0472">Membrane</keyword>
<protein>
    <submittedName>
        <fullName evidence="3">Gldg family protein</fullName>
    </submittedName>
</protein>
<evidence type="ECO:0000313" key="3">
    <source>
        <dbReference type="EMBL" id="WOC32189.1"/>
    </source>
</evidence>
<accession>A0AA97DAA1</accession>
<proteinExistence type="predicted"/>
<reference evidence="4" key="3">
    <citation type="submission" date="2024-06" db="EMBL/GenBank/DDBJ databases">
        <authorList>
            <person name="Zeng C."/>
        </authorList>
    </citation>
    <scope>NUCLEOTIDE SEQUENCE [LARGE SCALE GENOMIC DNA]</scope>
    <source>
        <strain evidence="4">ZCY20-5</strain>
    </source>
</reference>
<keyword evidence="4" id="KW-1185">Reference proteome</keyword>
<keyword evidence="2" id="KW-0812">Transmembrane</keyword>
<sequence>MNRRDKSTELKKSEYVKDKEEKAAQEAELARKKARKEDKKKSKKPLREVLRSQHFRHGSTATAITALGLVILVLVNVVISMLGSKFPSMNIDLTTGGLNSLSDNVKKVVDSVKQNTTLTIIGTEEEVKNNQILSSYNIKYSQVGVIAGKMAERNSKISVAYKDLDKDPSFATKYADDSLTSGDVVVTTPKNSYVVKYTDLFDVQSDSQSGTRQVYAQVGDALASGISNANSENRPIIAFETGHKEQLSSTAATAIKKLYSSNQFQNKDFSLLTDAIPENAQMIFIGAPQTDYTEAEIKKLDAFLSSTTNKKDRGLIVTTYALDPTKMPNLTAFLKEWGITIENKFVMESDASKYVMQEPSYILAQAGTDVTLNKDSSYSNLLTPVSQAMTVSSSVSGVTTSALLKSNDSSYTVTQETTDSSAASKNKGASVVAAMGQKTVGSAKASVAVCGSTYFFVDGIINTNTYSNGLWSTDLAKYITGSDSTNAITITPVQTNSADISLSSAASSMVGLLVFTIILPLCCFAAGILVYRKRRKL</sequence>
<dbReference type="AlphaFoldDB" id="A0AA97DAA1"/>
<dbReference type="EMBL" id="CP135996">
    <property type="protein sequence ID" value="WOC32189.1"/>
    <property type="molecule type" value="Genomic_DNA"/>
</dbReference>
<reference evidence="4" key="1">
    <citation type="submission" date="2024-06" db="EMBL/GenBank/DDBJ databases">
        <title>Caproicibacterium argilliputei sp. nov, a novel caproic acid producing anaerobic bacterium isolated from pit mud.</title>
        <authorList>
            <person name="Zeng C."/>
        </authorList>
    </citation>
    <scope>NUCLEOTIDE SEQUENCE [LARGE SCALE GENOMIC DNA]</scope>
    <source>
        <strain evidence="4">ZCY20-5</strain>
    </source>
</reference>
<dbReference type="Proteomes" id="UP001300604">
    <property type="component" value="Chromosome"/>
</dbReference>
<feature type="region of interest" description="Disordered" evidence="1">
    <location>
        <begin position="1"/>
        <end position="47"/>
    </location>
</feature>
<evidence type="ECO:0000256" key="2">
    <source>
        <dbReference type="SAM" id="Phobius"/>
    </source>
</evidence>
<dbReference type="KEGG" id="carl:PXC00_13520"/>
<evidence type="ECO:0000256" key="1">
    <source>
        <dbReference type="SAM" id="MobiDB-lite"/>
    </source>
</evidence>
<feature type="transmembrane region" description="Helical" evidence="2">
    <location>
        <begin position="61"/>
        <end position="83"/>
    </location>
</feature>
<name>A0AA97DAA1_9FIRM</name>
<feature type="transmembrane region" description="Helical" evidence="2">
    <location>
        <begin position="509"/>
        <end position="531"/>
    </location>
</feature>
<dbReference type="RefSeq" id="WP_275844248.1">
    <property type="nucleotide sequence ID" value="NZ_CP135996.1"/>
</dbReference>